<evidence type="ECO:0000256" key="4">
    <source>
        <dbReference type="ARBA" id="ARBA00022729"/>
    </source>
</evidence>
<keyword evidence="8" id="KW-1133">Transmembrane helix</keyword>
<dbReference type="Pfam" id="PF25198">
    <property type="entry name" value="Spore_GerAC_N"/>
    <property type="match status" value="1"/>
</dbReference>
<proteinExistence type="inferred from homology"/>
<dbReference type="InterPro" id="IPR046953">
    <property type="entry name" value="Spore_GerAC-like_C"/>
</dbReference>
<keyword evidence="5 8" id="KW-0472">Membrane</keyword>
<dbReference type="Pfam" id="PF05504">
    <property type="entry name" value="Spore_GerAC"/>
    <property type="match status" value="1"/>
</dbReference>
<dbReference type="Gene3D" id="6.20.190.10">
    <property type="entry name" value="Nutrient germinant receptor protein C, domain 1"/>
    <property type="match status" value="1"/>
</dbReference>
<evidence type="ECO:0000256" key="8">
    <source>
        <dbReference type="SAM" id="Phobius"/>
    </source>
</evidence>
<evidence type="ECO:0000256" key="6">
    <source>
        <dbReference type="ARBA" id="ARBA00023139"/>
    </source>
</evidence>
<keyword evidence="4" id="KW-0732">Signal</keyword>
<evidence type="ECO:0000256" key="5">
    <source>
        <dbReference type="ARBA" id="ARBA00023136"/>
    </source>
</evidence>
<dbReference type="EMBL" id="JANQBD010000021">
    <property type="protein sequence ID" value="MCR8634711.1"/>
    <property type="molecule type" value="Genomic_DNA"/>
</dbReference>
<reference evidence="11 12" key="1">
    <citation type="submission" date="2022-08" db="EMBL/GenBank/DDBJ databases">
        <title>Paenibacillus endoradicis sp. nov., Paenibacillus radicibacter sp. nov and Paenibacillus pararadicis sp. nov., three cold-adapted plant growth-promoting bacteria isolated from root of Larix gmelinii in Great Khingan.</title>
        <authorList>
            <person name="Xue H."/>
        </authorList>
    </citation>
    <scope>NUCLEOTIDE SEQUENCE [LARGE SCALE GENOMIC DNA]</scope>
    <source>
        <strain evidence="11 12">N5-1-1-5</strain>
    </source>
</reference>
<name>A0ABT1YNG9_9BACL</name>
<evidence type="ECO:0000256" key="3">
    <source>
        <dbReference type="ARBA" id="ARBA00022544"/>
    </source>
</evidence>
<comment type="subcellular location">
    <subcellularLocation>
        <location evidence="1">Membrane</location>
        <topology evidence="1">Lipid-anchor</topology>
    </subcellularLocation>
</comment>
<evidence type="ECO:0000259" key="10">
    <source>
        <dbReference type="Pfam" id="PF25198"/>
    </source>
</evidence>
<keyword evidence="12" id="KW-1185">Reference proteome</keyword>
<keyword evidence="3" id="KW-0309">Germination</keyword>
<dbReference type="PROSITE" id="PS51257">
    <property type="entry name" value="PROKAR_LIPOPROTEIN"/>
    <property type="match status" value="1"/>
</dbReference>
<evidence type="ECO:0000259" key="9">
    <source>
        <dbReference type="Pfam" id="PF05504"/>
    </source>
</evidence>
<dbReference type="InterPro" id="IPR008844">
    <property type="entry name" value="Spore_GerAC-like"/>
</dbReference>
<feature type="transmembrane region" description="Helical" evidence="8">
    <location>
        <begin position="6"/>
        <end position="22"/>
    </location>
</feature>
<keyword evidence="6" id="KW-0564">Palmitate</keyword>
<dbReference type="InterPro" id="IPR057336">
    <property type="entry name" value="GerAC_N"/>
</dbReference>
<accession>A0ABT1YNG9</accession>
<sequence>MNVNRVLLIVFLMGIMMITGCWNRRELSELSIVSAIGIDKLQDDEYLISFQIINPSEVAGKSPSGGAGGYSLPVNVYRGMGKTIREATLKASQQLPRKIYFSHVRLVVIGETLAQEGIQELFDFFERFFESRLNINVLVARNGDAESVISFLSPIEKVPGNSVVDQIKLTTYVWSSNVNTEMVDVIKMIVSEGKELSISGIKILGNPKIGGQQTNFRTSEPRAILAISGIAIFKDMKLVKWLDGDEAYGTVWTLNKMKSTMVSLDCQNKKNALDIVVLRSKTRVQAKVKGEKPSIYIDIKEESDVGEVRCGLDLSDPDEIMNIEKALAEKTKRMVLAAVKEAQKAKSDIFGFGEYVNMENPKTWKQLKDDWNTTFVEVPVNVTVTAYIRRTGLVTKPYFYKE</sequence>
<keyword evidence="7" id="KW-0449">Lipoprotein</keyword>
<feature type="domain" description="Spore germination GerAC-like C-terminal" evidence="9">
    <location>
        <begin position="228"/>
        <end position="392"/>
    </location>
</feature>
<comment type="caution">
    <text evidence="11">The sequence shown here is derived from an EMBL/GenBank/DDBJ whole genome shotgun (WGS) entry which is preliminary data.</text>
</comment>
<evidence type="ECO:0000313" key="11">
    <source>
        <dbReference type="EMBL" id="MCR8634711.1"/>
    </source>
</evidence>
<evidence type="ECO:0000313" key="12">
    <source>
        <dbReference type="Proteomes" id="UP001300012"/>
    </source>
</evidence>
<evidence type="ECO:0000256" key="2">
    <source>
        <dbReference type="ARBA" id="ARBA00007886"/>
    </source>
</evidence>
<protein>
    <submittedName>
        <fullName evidence="11">Ger(X)C family spore germination protein</fullName>
    </submittedName>
</protein>
<gene>
    <name evidence="11" type="ORF">NV381_26280</name>
</gene>
<dbReference type="PANTHER" id="PTHR35789:SF1">
    <property type="entry name" value="SPORE GERMINATION PROTEIN B3"/>
    <property type="match status" value="1"/>
</dbReference>
<feature type="domain" description="Spore germination protein N-terminal" evidence="10">
    <location>
        <begin position="23"/>
        <end position="202"/>
    </location>
</feature>
<dbReference type="InterPro" id="IPR038501">
    <property type="entry name" value="Spore_GerAC_C_sf"/>
</dbReference>
<keyword evidence="8" id="KW-0812">Transmembrane</keyword>
<dbReference type="NCBIfam" id="TIGR02887">
    <property type="entry name" value="spore_ger_x_C"/>
    <property type="match status" value="1"/>
</dbReference>
<dbReference type="PANTHER" id="PTHR35789">
    <property type="entry name" value="SPORE GERMINATION PROTEIN B3"/>
    <property type="match status" value="1"/>
</dbReference>
<dbReference type="Proteomes" id="UP001300012">
    <property type="component" value="Unassembled WGS sequence"/>
</dbReference>
<organism evidence="11 12">
    <name type="scientific">Paenibacillus radicis</name>
    <name type="common">ex Xue et al. 2023</name>
    <dbReference type="NCBI Taxonomy" id="2972489"/>
    <lineage>
        <taxon>Bacteria</taxon>
        <taxon>Bacillati</taxon>
        <taxon>Bacillota</taxon>
        <taxon>Bacilli</taxon>
        <taxon>Bacillales</taxon>
        <taxon>Paenibacillaceae</taxon>
        <taxon>Paenibacillus</taxon>
    </lineage>
</organism>
<evidence type="ECO:0000256" key="1">
    <source>
        <dbReference type="ARBA" id="ARBA00004635"/>
    </source>
</evidence>
<dbReference type="RefSeq" id="WP_258216262.1">
    <property type="nucleotide sequence ID" value="NZ_JANQBD010000021.1"/>
</dbReference>
<comment type="similarity">
    <text evidence="2">Belongs to the GerABKC lipoprotein family.</text>
</comment>
<dbReference type="Gene3D" id="3.30.300.210">
    <property type="entry name" value="Nutrient germinant receptor protein C, domain 3"/>
    <property type="match status" value="1"/>
</dbReference>
<evidence type="ECO:0000256" key="7">
    <source>
        <dbReference type="ARBA" id="ARBA00023288"/>
    </source>
</evidence>